<protein>
    <submittedName>
        <fullName evidence="1">Uncharacterized protein</fullName>
    </submittedName>
</protein>
<dbReference type="EMBL" id="CM017705">
    <property type="protein sequence ID" value="TYG70876.1"/>
    <property type="molecule type" value="Genomic_DNA"/>
</dbReference>
<gene>
    <name evidence="1" type="ORF">ES288_D05G349400v1</name>
</gene>
<dbReference type="Proteomes" id="UP000323506">
    <property type="component" value="Chromosome D05"/>
</dbReference>
<dbReference type="AlphaFoldDB" id="A0A5D2CS45"/>
<evidence type="ECO:0000313" key="2">
    <source>
        <dbReference type="Proteomes" id="UP000323506"/>
    </source>
</evidence>
<evidence type="ECO:0000313" key="1">
    <source>
        <dbReference type="EMBL" id="TYG70876.1"/>
    </source>
</evidence>
<reference evidence="1 2" key="1">
    <citation type="submission" date="2019-06" db="EMBL/GenBank/DDBJ databases">
        <title>WGS assembly of Gossypium darwinii.</title>
        <authorList>
            <person name="Chen Z.J."/>
            <person name="Sreedasyam A."/>
            <person name="Ando A."/>
            <person name="Song Q."/>
            <person name="De L."/>
            <person name="Hulse-Kemp A."/>
            <person name="Ding M."/>
            <person name="Ye W."/>
            <person name="Kirkbride R."/>
            <person name="Jenkins J."/>
            <person name="Plott C."/>
            <person name="Lovell J."/>
            <person name="Lin Y.-M."/>
            <person name="Vaughn R."/>
            <person name="Liu B."/>
            <person name="Li W."/>
            <person name="Simpson S."/>
            <person name="Scheffler B."/>
            <person name="Saski C."/>
            <person name="Grover C."/>
            <person name="Hu G."/>
            <person name="Conover J."/>
            <person name="Carlson J."/>
            <person name="Shu S."/>
            <person name="Boston L."/>
            <person name="Williams M."/>
            <person name="Peterson D."/>
            <person name="Mcgee K."/>
            <person name="Jones D."/>
            <person name="Wendel J."/>
            <person name="Stelly D."/>
            <person name="Grimwood J."/>
            <person name="Schmutz J."/>
        </authorList>
    </citation>
    <scope>NUCLEOTIDE SEQUENCE [LARGE SCALE GENOMIC DNA]</scope>
    <source>
        <strain evidence="1">1808015.09</strain>
    </source>
</reference>
<organism evidence="1 2">
    <name type="scientific">Gossypium darwinii</name>
    <name type="common">Darwin's cotton</name>
    <name type="synonym">Gossypium barbadense var. darwinii</name>
    <dbReference type="NCBI Taxonomy" id="34276"/>
    <lineage>
        <taxon>Eukaryota</taxon>
        <taxon>Viridiplantae</taxon>
        <taxon>Streptophyta</taxon>
        <taxon>Embryophyta</taxon>
        <taxon>Tracheophyta</taxon>
        <taxon>Spermatophyta</taxon>
        <taxon>Magnoliopsida</taxon>
        <taxon>eudicotyledons</taxon>
        <taxon>Gunneridae</taxon>
        <taxon>Pentapetalae</taxon>
        <taxon>rosids</taxon>
        <taxon>malvids</taxon>
        <taxon>Malvales</taxon>
        <taxon>Malvaceae</taxon>
        <taxon>Malvoideae</taxon>
        <taxon>Gossypium</taxon>
    </lineage>
</organism>
<name>A0A5D2CS45_GOSDA</name>
<accession>A0A5D2CS45</accession>
<proteinExistence type="predicted"/>
<keyword evidence="2" id="KW-1185">Reference proteome</keyword>
<sequence length="85" mass="10292">MEDMWHLLECREIECFSNFKYKFSIPKRKHRLSEVGLKEDDSLYFLVLLLYLRGGFPFPISWYEPSNDQNTLKPILETNSEMHLY</sequence>